<name>A0A7L4ZZU5_9BACT</name>
<dbReference type="RefSeq" id="WP_151078381.1">
    <property type="nucleotide sequence ID" value="NZ_CP047647.1"/>
</dbReference>
<accession>A0A7L4ZZU5</accession>
<proteinExistence type="predicted"/>
<evidence type="ECO:0000313" key="2">
    <source>
        <dbReference type="Proteomes" id="UP000326380"/>
    </source>
</evidence>
<protein>
    <submittedName>
        <fullName evidence="1">Uncharacterized protein</fullName>
    </submittedName>
</protein>
<keyword evidence="2" id="KW-1185">Reference proteome</keyword>
<reference evidence="1 2" key="1">
    <citation type="submission" date="2019-09" db="EMBL/GenBank/DDBJ databases">
        <title>Genome sequence of Hymenobacter sp. M3.</title>
        <authorList>
            <person name="Srinivasan S."/>
        </authorList>
    </citation>
    <scope>NUCLEOTIDE SEQUENCE [LARGE SCALE GENOMIC DNA]</scope>
    <source>
        <strain evidence="1 2">M3</strain>
    </source>
</reference>
<gene>
    <name evidence="1" type="ORF">F0P96_08195</name>
</gene>
<sequence length="94" mass="9854">MPFRYALAWSAVCLSAALVLGRGAPAMAQTPTARPDSVAVAPGVVRPDSVQAAAASLVPDAPETPLRPRTRWIIVGACALITLSTLLLYNVRSR</sequence>
<evidence type="ECO:0000313" key="1">
    <source>
        <dbReference type="EMBL" id="KAA9332960.1"/>
    </source>
</evidence>
<dbReference type="EMBL" id="VTWU01000003">
    <property type="protein sequence ID" value="KAA9332960.1"/>
    <property type="molecule type" value="Genomic_DNA"/>
</dbReference>
<dbReference type="Proteomes" id="UP000326380">
    <property type="component" value="Unassembled WGS sequence"/>
</dbReference>
<comment type="caution">
    <text evidence="1">The sequence shown here is derived from an EMBL/GenBank/DDBJ whole genome shotgun (WGS) entry which is preliminary data.</text>
</comment>
<organism evidence="1 2">
    <name type="scientific">Hymenobacter busanensis</name>
    <dbReference type="NCBI Taxonomy" id="2607656"/>
    <lineage>
        <taxon>Bacteria</taxon>
        <taxon>Pseudomonadati</taxon>
        <taxon>Bacteroidota</taxon>
        <taxon>Cytophagia</taxon>
        <taxon>Cytophagales</taxon>
        <taxon>Hymenobacteraceae</taxon>
        <taxon>Hymenobacter</taxon>
    </lineage>
</organism>
<dbReference type="AlphaFoldDB" id="A0A7L4ZZU5"/>